<dbReference type="RefSeq" id="WP_025704236.1">
    <property type="nucleotide sequence ID" value="NZ_CP009287.1"/>
</dbReference>
<dbReference type="PANTHER" id="PTHR42924:SF3">
    <property type="entry name" value="POLYMERASE_HISTIDINOL PHOSPHATASE N-TERMINAL DOMAIN-CONTAINING PROTEIN"/>
    <property type="match status" value="1"/>
</dbReference>
<dbReference type="eggNOG" id="COG0613">
    <property type="taxonomic scope" value="Bacteria"/>
</dbReference>
<accession>A0A089M4U7</accession>
<dbReference type="AlphaFoldDB" id="A0A089M4U7"/>
<dbReference type="STRING" id="189425.PGRAT_01695"/>
<dbReference type="PANTHER" id="PTHR42924">
    <property type="entry name" value="EXONUCLEASE"/>
    <property type="match status" value="1"/>
</dbReference>
<protein>
    <submittedName>
        <fullName evidence="2">Histidinol phosphatase</fullName>
    </submittedName>
</protein>
<proteinExistence type="predicted"/>
<evidence type="ECO:0000313" key="3">
    <source>
        <dbReference type="Proteomes" id="UP000029500"/>
    </source>
</evidence>
<name>A0A089M4U7_9BACL</name>
<sequence>MTWIACELHTHTFHSDGRQSLNELALGAKALGFDCIALTDHNTMAGLAHKEQIERETGLLIIPGMEWTTFFGHMVTIGVKDYQDWRRAGPGDIHAGLARVHEQGGLAGMAHPFRPGSPMCTGCFWEFEIRDWNEIDYIEVWSTTFAPVKKNNIRAYRLWTDKLNEGFRLAATSGRDWHFQEQTDAPLSVTYLRIQEGEAPSTERAIAALSSGRASVTLGPRLDLEVNVNGEVYQIGDAVSSSDERERLASVKVPADFTSRHEHWHLPEQSFTVSLKSNLGVLYEHAGIPEQFPLHTEISVQGLLWMRAELWGIIQGVRTLIAFTNAIYFD</sequence>
<dbReference type="Gene3D" id="3.20.20.140">
    <property type="entry name" value="Metal-dependent hydrolases"/>
    <property type="match status" value="1"/>
</dbReference>
<dbReference type="SUPFAM" id="SSF89550">
    <property type="entry name" value="PHP domain-like"/>
    <property type="match status" value="1"/>
</dbReference>
<dbReference type="InterPro" id="IPR004013">
    <property type="entry name" value="PHP_dom"/>
</dbReference>
<dbReference type="Proteomes" id="UP000029500">
    <property type="component" value="Chromosome"/>
</dbReference>
<dbReference type="InterPro" id="IPR016195">
    <property type="entry name" value="Pol/histidinol_Pase-like"/>
</dbReference>
<feature type="domain" description="Polymerase/histidinol phosphatase N-terminal" evidence="1">
    <location>
        <begin position="6"/>
        <end position="71"/>
    </location>
</feature>
<reference evidence="2 3" key="1">
    <citation type="submission" date="2014-08" db="EMBL/GenBank/DDBJ databases">
        <title>Comparative genomics of the Paenibacillus odorifer group.</title>
        <authorList>
            <person name="den Bakker H.C."/>
            <person name="Tsai Y.-C."/>
            <person name="Martin N."/>
            <person name="Korlach J."/>
            <person name="Wiedmann M."/>
        </authorList>
    </citation>
    <scope>NUCLEOTIDE SEQUENCE [LARGE SCALE GENOMIC DNA]</scope>
    <source>
        <strain evidence="2 3">DSM 15220</strain>
    </source>
</reference>
<dbReference type="InterPro" id="IPR052018">
    <property type="entry name" value="PHP_domain"/>
</dbReference>
<dbReference type="NCBIfam" id="NF038032">
    <property type="entry name" value="CehA_McbA_metalo"/>
    <property type="match status" value="1"/>
</dbReference>
<keyword evidence="3" id="KW-1185">Reference proteome</keyword>
<gene>
    <name evidence="2" type="ORF">PGRAT_01695</name>
</gene>
<evidence type="ECO:0000313" key="2">
    <source>
        <dbReference type="EMBL" id="AIQ66508.1"/>
    </source>
</evidence>
<organism evidence="2 3">
    <name type="scientific">Paenibacillus graminis</name>
    <dbReference type="NCBI Taxonomy" id="189425"/>
    <lineage>
        <taxon>Bacteria</taxon>
        <taxon>Bacillati</taxon>
        <taxon>Bacillota</taxon>
        <taxon>Bacilli</taxon>
        <taxon>Bacillales</taxon>
        <taxon>Paenibacillaceae</taxon>
        <taxon>Paenibacillus</taxon>
    </lineage>
</organism>
<dbReference type="HOGENOM" id="CLU_032306_0_0_9"/>
<dbReference type="GO" id="GO:0035312">
    <property type="term" value="F:5'-3' DNA exonuclease activity"/>
    <property type="evidence" value="ECO:0007669"/>
    <property type="project" value="TreeGrafter"/>
</dbReference>
<dbReference type="KEGG" id="pgm:PGRAT_01695"/>
<dbReference type="EMBL" id="CP009287">
    <property type="protein sequence ID" value="AIQ66508.1"/>
    <property type="molecule type" value="Genomic_DNA"/>
</dbReference>
<dbReference type="SMART" id="SM00481">
    <property type="entry name" value="POLIIIAc"/>
    <property type="match status" value="1"/>
</dbReference>
<dbReference type="Pfam" id="PF02811">
    <property type="entry name" value="PHP"/>
    <property type="match status" value="1"/>
</dbReference>
<evidence type="ECO:0000259" key="1">
    <source>
        <dbReference type="SMART" id="SM00481"/>
    </source>
</evidence>
<dbReference type="InterPro" id="IPR003141">
    <property type="entry name" value="Pol/His_phosphatase_N"/>
</dbReference>
<dbReference type="GO" id="GO:0004534">
    <property type="term" value="F:5'-3' RNA exonuclease activity"/>
    <property type="evidence" value="ECO:0007669"/>
    <property type="project" value="TreeGrafter"/>
</dbReference>
<dbReference type="OrthoDB" id="9804333at2"/>